<comment type="caution">
    <text evidence="3">The sequence shown here is derived from an EMBL/GenBank/DDBJ whole genome shotgun (WGS) entry which is preliminary data.</text>
</comment>
<dbReference type="PROSITE" id="PS50943">
    <property type="entry name" value="HTH_CROC1"/>
    <property type="match status" value="1"/>
</dbReference>
<dbReference type="SMART" id="SM00530">
    <property type="entry name" value="HTH_XRE"/>
    <property type="match status" value="1"/>
</dbReference>
<organism evidence="3 4">
    <name type="scientific">Halobacillus trueperi</name>
    <dbReference type="NCBI Taxonomy" id="156205"/>
    <lineage>
        <taxon>Bacteria</taxon>
        <taxon>Bacillati</taxon>
        <taxon>Bacillota</taxon>
        <taxon>Bacilli</taxon>
        <taxon>Bacillales</taxon>
        <taxon>Bacillaceae</taxon>
        <taxon>Halobacillus</taxon>
    </lineage>
</organism>
<protein>
    <submittedName>
        <fullName evidence="3">XRE family transcriptional regulator</fullName>
    </submittedName>
</protein>
<reference evidence="3 4" key="1">
    <citation type="submission" date="2018-08" db="EMBL/GenBank/DDBJ databases">
        <title>Genome sequence of strict halophilic Halobacillus trueperi SS1 isolated from Lunsu, a salty water body of North West Himalayas.</title>
        <authorList>
            <person name="Gupta S."/>
            <person name="Sharma P."/>
            <person name="Dev K."/>
            <person name="Baumler D."/>
            <person name="Sourirajan A."/>
        </authorList>
    </citation>
    <scope>NUCLEOTIDE SEQUENCE [LARGE SCALE GENOMIC DNA]</scope>
    <source>
        <strain evidence="3 4">SS1</strain>
    </source>
</reference>
<gene>
    <name evidence="3" type="ORF">DXT76_13475</name>
</gene>
<evidence type="ECO:0000256" key="1">
    <source>
        <dbReference type="ARBA" id="ARBA00023125"/>
    </source>
</evidence>
<evidence type="ECO:0000313" key="4">
    <source>
        <dbReference type="Proteomes" id="UP000257032"/>
    </source>
</evidence>
<evidence type="ECO:0000259" key="2">
    <source>
        <dbReference type="PROSITE" id="PS50943"/>
    </source>
</evidence>
<dbReference type="AlphaFoldDB" id="A0A3D8VM59"/>
<proteinExistence type="predicted"/>
<dbReference type="Pfam" id="PF01381">
    <property type="entry name" value="HTH_3"/>
    <property type="match status" value="1"/>
</dbReference>
<dbReference type="InterPro" id="IPR001387">
    <property type="entry name" value="Cro/C1-type_HTH"/>
</dbReference>
<keyword evidence="1" id="KW-0238">DNA-binding</keyword>
<dbReference type="InterPro" id="IPR010982">
    <property type="entry name" value="Lambda_DNA-bd_dom_sf"/>
</dbReference>
<dbReference type="PANTHER" id="PTHR46558:SF11">
    <property type="entry name" value="HTH-TYPE TRANSCRIPTIONAL REGULATOR XRE"/>
    <property type="match status" value="1"/>
</dbReference>
<dbReference type="GO" id="GO:0003677">
    <property type="term" value="F:DNA binding"/>
    <property type="evidence" value="ECO:0007669"/>
    <property type="project" value="UniProtKB-KW"/>
</dbReference>
<dbReference type="EMBL" id="QTLC01000048">
    <property type="protein sequence ID" value="RDY70281.1"/>
    <property type="molecule type" value="Genomic_DNA"/>
</dbReference>
<dbReference type="Proteomes" id="UP000257032">
    <property type="component" value="Unassembled WGS sequence"/>
</dbReference>
<dbReference type="RefSeq" id="WP_115894458.1">
    <property type="nucleotide sequence ID" value="NZ_QTLC01000048.1"/>
</dbReference>
<dbReference type="CDD" id="cd00093">
    <property type="entry name" value="HTH_XRE"/>
    <property type="match status" value="1"/>
</dbReference>
<evidence type="ECO:0000313" key="3">
    <source>
        <dbReference type="EMBL" id="RDY70281.1"/>
    </source>
</evidence>
<dbReference type="PANTHER" id="PTHR46558">
    <property type="entry name" value="TRACRIPTIONAL REGULATORY PROTEIN-RELATED-RELATED"/>
    <property type="match status" value="1"/>
</dbReference>
<accession>A0A3D8VM59</accession>
<dbReference type="Gene3D" id="1.10.260.40">
    <property type="entry name" value="lambda repressor-like DNA-binding domains"/>
    <property type="match status" value="1"/>
</dbReference>
<name>A0A3D8VM59_9BACI</name>
<dbReference type="SUPFAM" id="SSF47413">
    <property type="entry name" value="lambda repressor-like DNA-binding domains"/>
    <property type="match status" value="1"/>
</dbReference>
<sequence>MSYGKRLARLRRTRDLSQEEFARRVGINRSTYARYETGKTQPDFDTLDKIAAFYDVSVDYLLGRSIKPEHSLIDPDEDFEGFFGFDLDSLSEKEKEELKDQLKKEVEFFLWQKRNK</sequence>
<feature type="domain" description="HTH cro/C1-type" evidence="2">
    <location>
        <begin position="7"/>
        <end position="61"/>
    </location>
</feature>